<name>A0ABS7UA56_9ACTN</name>
<gene>
    <name evidence="1" type="ORF">K8U61_05340</name>
</gene>
<evidence type="ECO:0008006" key="3">
    <source>
        <dbReference type="Google" id="ProtNLM"/>
    </source>
</evidence>
<dbReference type="EMBL" id="JAIQZJ010000002">
    <property type="protein sequence ID" value="MBZ5737578.1"/>
    <property type="molecule type" value="Genomic_DNA"/>
</dbReference>
<dbReference type="RefSeq" id="WP_224121955.1">
    <property type="nucleotide sequence ID" value="NZ_JAIQZJ010000002.1"/>
</dbReference>
<comment type="caution">
    <text evidence="1">The sequence shown here is derived from an EMBL/GenBank/DDBJ whole genome shotgun (WGS) entry which is preliminary data.</text>
</comment>
<accession>A0ABS7UA56</accession>
<sequence>MSFELRAPRVRDLVVPVSIDPTGVRGPTRGAARGRAWRRTSPGRYVPAGTPGSVEQRIVEASQRAGARGAVTGWAALRLHGVGFCDGVAGDGRSVLPVPLVEGAGRIRDDPAITVSREDLPESEVRSVHGIRCTSAERALYDEVRSHELRRALVHADMAYAAGALGPQGWSAYLAARSGHVRIRQARRVLDLAMVGSRSPGETLLRLIWVLDAGWPTPLLNPLVTDEQGLVLGMPDLLDAECGLAVEFNGWVHRSRDVYVRDLQKEQAFREVGLETVAFAGPDLDAPAAVVRRLEAARRRTGRSPRRWGLVTRAR</sequence>
<evidence type="ECO:0000313" key="1">
    <source>
        <dbReference type="EMBL" id="MBZ5737578.1"/>
    </source>
</evidence>
<reference evidence="1 2" key="1">
    <citation type="submission" date="2021-09" db="EMBL/GenBank/DDBJ databases">
        <title>Whole genome sequence of Nocardioides sp. GBK3QG-3.</title>
        <authorList>
            <person name="Tuo L."/>
        </authorList>
    </citation>
    <scope>NUCLEOTIDE SEQUENCE [LARGE SCALE GENOMIC DNA]</scope>
    <source>
        <strain evidence="1 2">GBK3QG-3</strain>
    </source>
</reference>
<protein>
    <recommendedName>
        <fullName evidence="3">DUF559 domain-containing protein</fullName>
    </recommendedName>
</protein>
<evidence type="ECO:0000313" key="2">
    <source>
        <dbReference type="Proteomes" id="UP000780875"/>
    </source>
</evidence>
<dbReference type="Proteomes" id="UP000780875">
    <property type="component" value="Unassembled WGS sequence"/>
</dbReference>
<proteinExistence type="predicted"/>
<organism evidence="1 2">
    <name type="scientific">Nocardioides mangrovi</name>
    <dbReference type="NCBI Taxonomy" id="2874580"/>
    <lineage>
        <taxon>Bacteria</taxon>
        <taxon>Bacillati</taxon>
        <taxon>Actinomycetota</taxon>
        <taxon>Actinomycetes</taxon>
        <taxon>Propionibacteriales</taxon>
        <taxon>Nocardioidaceae</taxon>
        <taxon>Nocardioides</taxon>
    </lineage>
</organism>
<keyword evidence="2" id="KW-1185">Reference proteome</keyword>